<evidence type="ECO:0000256" key="1">
    <source>
        <dbReference type="ARBA" id="ARBA00004123"/>
    </source>
</evidence>
<reference evidence="9 10" key="1">
    <citation type="submission" date="2024-04" db="EMBL/GenBank/DDBJ databases">
        <title>Tritrichomonas musculus Genome.</title>
        <authorList>
            <person name="Alves-Ferreira E."/>
            <person name="Grigg M."/>
            <person name="Lorenzi H."/>
            <person name="Galac M."/>
        </authorList>
    </citation>
    <scope>NUCLEOTIDE SEQUENCE [LARGE SCALE GENOMIC DNA]</scope>
    <source>
        <strain evidence="9 10">EAF2021</strain>
    </source>
</reference>
<feature type="compositionally biased region" description="Basic residues" evidence="7">
    <location>
        <begin position="144"/>
        <end position="156"/>
    </location>
</feature>
<dbReference type="Gene3D" id="3.30.70.330">
    <property type="match status" value="1"/>
</dbReference>
<keyword evidence="4" id="KW-0508">mRNA splicing</keyword>
<evidence type="ECO:0000256" key="5">
    <source>
        <dbReference type="ARBA" id="ARBA00023242"/>
    </source>
</evidence>
<dbReference type="PANTHER" id="PTHR48028">
    <property type="entry name" value="GLYCINE-RICH RNA-BINDING PROTEIN RZ1A"/>
    <property type="match status" value="1"/>
</dbReference>
<sequence>MSRKPSRVCFVGCLGTKTTEEDLYEFFRSKIGGVEAINLKRDGSGNSRRFALVTFETPELAHRAIDELDDTRFNNTIINVEEYKTKRQQNIEREEDNRDETPRSEKSRFIKRERKEENAEEEDNHEDEESDYSSSSSSSSSSSPKRRKHHHHRHHHSSSETKSKKSKSDHKKHRHRHHHHRHHH</sequence>
<evidence type="ECO:0000256" key="6">
    <source>
        <dbReference type="PROSITE-ProRule" id="PRU00176"/>
    </source>
</evidence>
<dbReference type="Pfam" id="PF00076">
    <property type="entry name" value="RRM_1"/>
    <property type="match status" value="1"/>
</dbReference>
<dbReference type="InterPro" id="IPR051106">
    <property type="entry name" value="RNA-bind/splicing_reg"/>
</dbReference>
<evidence type="ECO:0000256" key="2">
    <source>
        <dbReference type="ARBA" id="ARBA00022664"/>
    </source>
</evidence>
<evidence type="ECO:0000256" key="4">
    <source>
        <dbReference type="ARBA" id="ARBA00023187"/>
    </source>
</evidence>
<feature type="compositionally biased region" description="Acidic residues" evidence="7">
    <location>
        <begin position="118"/>
        <end position="131"/>
    </location>
</feature>
<gene>
    <name evidence="9" type="ORF">M9Y10_023478</name>
</gene>
<evidence type="ECO:0000313" key="9">
    <source>
        <dbReference type="EMBL" id="KAK8895036.1"/>
    </source>
</evidence>
<keyword evidence="10" id="KW-1185">Reference proteome</keyword>
<keyword evidence="2" id="KW-0507">mRNA processing</keyword>
<dbReference type="InterPro" id="IPR000504">
    <property type="entry name" value="RRM_dom"/>
</dbReference>
<comment type="caution">
    <text evidence="9">The sequence shown here is derived from an EMBL/GenBank/DDBJ whole genome shotgun (WGS) entry which is preliminary data.</text>
</comment>
<dbReference type="InterPro" id="IPR012677">
    <property type="entry name" value="Nucleotide-bd_a/b_plait_sf"/>
</dbReference>
<dbReference type="InterPro" id="IPR035979">
    <property type="entry name" value="RBD_domain_sf"/>
</dbReference>
<organism evidence="9 10">
    <name type="scientific">Tritrichomonas musculus</name>
    <dbReference type="NCBI Taxonomy" id="1915356"/>
    <lineage>
        <taxon>Eukaryota</taxon>
        <taxon>Metamonada</taxon>
        <taxon>Parabasalia</taxon>
        <taxon>Tritrichomonadida</taxon>
        <taxon>Tritrichomonadidae</taxon>
        <taxon>Tritrichomonas</taxon>
    </lineage>
</organism>
<evidence type="ECO:0000256" key="7">
    <source>
        <dbReference type="SAM" id="MobiDB-lite"/>
    </source>
</evidence>
<feature type="domain" description="RRM" evidence="8">
    <location>
        <begin position="7"/>
        <end position="85"/>
    </location>
</feature>
<proteinExistence type="predicted"/>
<keyword evidence="3 6" id="KW-0694">RNA-binding</keyword>
<dbReference type="PROSITE" id="PS50102">
    <property type="entry name" value="RRM"/>
    <property type="match status" value="1"/>
</dbReference>
<dbReference type="CDD" id="cd00590">
    <property type="entry name" value="RRM_SF"/>
    <property type="match status" value="1"/>
</dbReference>
<dbReference type="SUPFAM" id="SSF54928">
    <property type="entry name" value="RNA-binding domain, RBD"/>
    <property type="match status" value="1"/>
</dbReference>
<dbReference type="Proteomes" id="UP001470230">
    <property type="component" value="Unassembled WGS sequence"/>
</dbReference>
<evidence type="ECO:0000259" key="8">
    <source>
        <dbReference type="PROSITE" id="PS50102"/>
    </source>
</evidence>
<dbReference type="PANTHER" id="PTHR48028:SF4">
    <property type="entry name" value="SC35-LIKE SPLICING FACTOR"/>
    <property type="match status" value="1"/>
</dbReference>
<dbReference type="EMBL" id="JAPFFF010000003">
    <property type="protein sequence ID" value="KAK8895036.1"/>
    <property type="molecule type" value="Genomic_DNA"/>
</dbReference>
<feature type="compositionally biased region" description="Basic residues" evidence="7">
    <location>
        <begin position="164"/>
        <end position="184"/>
    </location>
</feature>
<evidence type="ECO:0000256" key="3">
    <source>
        <dbReference type="ARBA" id="ARBA00022884"/>
    </source>
</evidence>
<feature type="compositionally biased region" description="Low complexity" evidence="7">
    <location>
        <begin position="132"/>
        <end position="143"/>
    </location>
</feature>
<name>A0ABR2KWB0_9EUKA</name>
<protein>
    <recommendedName>
        <fullName evidence="8">RRM domain-containing protein</fullName>
    </recommendedName>
</protein>
<accession>A0ABR2KWB0</accession>
<evidence type="ECO:0000313" key="10">
    <source>
        <dbReference type="Proteomes" id="UP001470230"/>
    </source>
</evidence>
<feature type="compositionally biased region" description="Basic and acidic residues" evidence="7">
    <location>
        <begin position="85"/>
        <end position="117"/>
    </location>
</feature>
<comment type="subcellular location">
    <subcellularLocation>
        <location evidence="1">Nucleus</location>
    </subcellularLocation>
</comment>
<feature type="region of interest" description="Disordered" evidence="7">
    <location>
        <begin position="85"/>
        <end position="184"/>
    </location>
</feature>
<dbReference type="SMART" id="SM00360">
    <property type="entry name" value="RRM"/>
    <property type="match status" value="1"/>
</dbReference>
<keyword evidence="5" id="KW-0539">Nucleus</keyword>